<reference evidence="1" key="1">
    <citation type="journal article" date="2019" name="bioRxiv">
        <title>The Genome of the Zebra Mussel, Dreissena polymorpha: A Resource for Invasive Species Research.</title>
        <authorList>
            <person name="McCartney M.A."/>
            <person name="Auch B."/>
            <person name="Kono T."/>
            <person name="Mallez S."/>
            <person name="Zhang Y."/>
            <person name="Obille A."/>
            <person name="Becker A."/>
            <person name="Abrahante J.E."/>
            <person name="Garbe J."/>
            <person name="Badalamenti J.P."/>
            <person name="Herman A."/>
            <person name="Mangelson H."/>
            <person name="Liachko I."/>
            <person name="Sullivan S."/>
            <person name="Sone E.D."/>
            <person name="Koren S."/>
            <person name="Silverstein K.A.T."/>
            <person name="Beckman K.B."/>
            <person name="Gohl D.M."/>
        </authorList>
    </citation>
    <scope>NUCLEOTIDE SEQUENCE</scope>
    <source>
        <strain evidence="1">Duluth1</strain>
        <tissue evidence="1">Whole animal</tissue>
    </source>
</reference>
<dbReference type="AlphaFoldDB" id="A0A9D4MHS7"/>
<evidence type="ECO:0000313" key="1">
    <source>
        <dbReference type="EMBL" id="KAH3876400.1"/>
    </source>
</evidence>
<sequence length="61" mass="6254">MPVVSRQSAGLPINLSYTGILPAFTGAPPGLHRGNTGNNRGVAVALSGSVWSPVQLRCRPG</sequence>
<reference evidence="1" key="2">
    <citation type="submission" date="2020-11" db="EMBL/GenBank/DDBJ databases">
        <authorList>
            <person name="McCartney M.A."/>
            <person name="Auch B."/>
            <person name="Kono T."/>
            <person name="Mallez S."/>
            <person name="Becker A."/>
            <person name="Gohl D.M."/>
            <person name="Silverstein K.A.T."/>
            <person name="Koren S."/>
            <person name="Bechman K.B."/>
            <person name="Herman A."/>
            <person name="Abrahante J.E."/>
            <person name="Garbe J."/>
        </authorList>
    </citation>
    <scope>NUCLEOTIDE SEQUENCE</scope>
    <source>
        <strain evidence="1">Duluth1</strain>
        <tissue evidence="1">Whole animal</tissue>
    </source>
</reference>
<protein>
    <submittedName>
        <fullName evidence="1">Uncharacterized protein</fullName>
    </submittedName>
</protein>
<proteinExistence type="predicted"/>
<keyword evidence="2" id="KW-1185">Reference proteome</keyword>
<dbReference type="Proteomes" id="UP000828390">
    <property type="component" value="Unassembled WGS sequence"/>
</dbReference>
<comment type="caution">
    <text evidence="1">The sequence shown here is derived from an EMBL/GenBank/DDBJ whole genome shotgun (WGS) entry which is preliminary data.</text>
</comment>
<dbReference type="EMBL" id="JAIWYP010000001">
    <property type="protein sequence ID" value="KAH3876400.1"/>
    <property type="molecule type" value="Genomic_DNA"/>
</dbReference>
<accession>A0A9D4MHS7</accession>
<organism evidence="1 2">
    <name type="scientific">Dreissena polymorpha</name>
    <name type="common">Zebra mussel</name>
    <name type="synonym">Mytilus polymorpha</name>
    <dbReference type="NCBI Taxonomy" id="45954"/>
    <lineage>
        <taxon>Eukaryota</taxon>
        <taxon>Metazoa</taxon>
        <taxon>Spiralia</taxon>
        <taxon>Lophotrochozoa</taxon>
        <taxon>Mollusca</taxon>
        <taxon>Bivalvia</taxon>
        <taxon>Autobranchia</taxon>
        <taxon>Heteroconchia</taxon>
        <taxon>Euheterodonta</taxon>
        <taxon>Imparidentia</taxon>
        <taxon>Neoheterodontei</taxon>
        <taxon>Myida</taxon>
        <taxon>Dreissenoidea</taxon>
        <taxon>Dreissenidae</taxon>
        <taxon>Dreissena</taxon>
    </lineage>
</organism>
<evidence type="ECO:0000313" key="2">
    <source>
        <dbReference type="Proteomes" id="UP000828390"/>
    </source>
</evidence>
<name>A0A9D4MHS7_DREPO</name>
<gene>
    <name evidence="1" type="ORF">DPMN_000240</name>
</gene>